<organism evidence="8">
    <name type="scientific">Desulfobacca acetoxidans</name>
    <dbReference type="NCBI Taxonomy" id="60893"/>
    <lineage>
        <taxon>Bacteria</taxon>
        <taxon>Pseudomonadati</taxon>
        <taxon>Thermodesulfobacteriota</taxon>
        <taxon>Desulfobaccia</taxon>
        <taxon>Desulfobaccales</taxon>
        <taxon>Desulfobaccaceae</taxon>
        <taxon>Desulfobacca</taxon>
    </lineage>
</organism>
<gene>
    <name evidence="8" type="ORF">ENW96_08010</name>
</gene>
<comment type="catalytic activity">
    <reaction evidence="6">
        <text>2 L-glutamate + NADP(+) = L-glutamine + 2-oxoglutarate + NADPH + H(+)</text>
        <dbReference type="Rhea" id="RHEA:15501"/>
        <dbReference type="ChEBI" id="CHEBI:15378"/>
        <dbReference type="ChEBI" id="CHEBI:16810"/>
        <dbReference type="ChEBI" id="CHEBI:29985"/>
        <dbReference type="ChEBI" id="CHEBI:57783"/>
        <dbReference type="ChEBI" id="CHEBI:58349"/>
        <dbReference type="ChEBI" id="CHEBI:58359"/>
        <dbReference type="EC" id="1.4.1.13"/>
    </reaction>
</comment>
<evidence type="ECO:0000256" key="1">
    <source>
        <dbReference type="ARBA" id="ARBA00009716"/>
    </source>
</evidence>
<dbReference type="InterPro" id="IPR017896">
    <property type="entry name" value="4Fe4S_Fe-S-bd"/>
</dbReference>
<dbReference type="CDD" id="cd04722">
    <property type="entry name" value="TIM_phosphate_binding"/>
    <property type="match status" value="1"/>
</dbReference>
<dbReference type="GO" id="GO:0046872">
    <property type="term" value="F:metal ion binding"/>
    <property type="evidence" value="ECO:0007669"/>
    <property type="project" value="UniProtKB-KW"/>
</dbReference>
<accession>A0A7C3UY74</accession>
<evidence type="ECO:0000256" key="3">
    <source>
        <dbReference type="ARBA" id="ARBA00022723"/>
    </source>
</evidence>
<dbReference type="PROSITE" id="PS51379">
    <property type="entry name" value="4FE4S_FER_2"/>
    <property type="match status" value="2"/>
</dbReference>
<dbReference type="GO" id="GO:0006537">
    <property type="term" value="P:glutamate biosynthetic process"/>
    <property type="evidence" value="ECO:0007669"/>
    <property type="project" value="InterPro"/>
</dbReference>
<dbReference type="GO" id="GO:0051536">
    <property type="term" value="F:iron-sulfur cluster binding"/>
    <property type="evidence" value="ECO:0007669"/>
    <property type="project" value="UniProtKB-KW"/>
</dbReference>
<dbReference type="PROSITE" id="PS00198">
    <property type="entry name" value="4FE4S_FER_1"/>
    <property type="match status" value="1"/>
</dbReference>
<evidence type="ECO:0000313" key="8">
    <source>
        <dbReference type="EMBL" id="HGF34317.1"/>
    </source>
</evidence>
<dbReference type="InterPro" id="IPR017900">
    <property type="entry name" value="4Fe4S_Fe_S_CS"/>
</dbReference>
<dbReference type="Gene3D" id="3.20.20.70">
    <property type="entry name" value="Aldolase class I"/>
    <property type="match status" value="1"/>
</dbReference>
<dbReference type="GO" id="GO:0004355">
    <property type="term" value="F:glutamate synthase (NADPH) activity"/>
    <property type="evidence" value="ECO:0007669"/>
    <property type="project" value="UniProtKB-EC"/>
</dbReference>
<name>A0A7C3UY74_9BACT</name>
<keyword evidence="3" id="KW-0479">Metal-binding</keyword>
<evidence type="ECO:0000256" key="5">
    <source>
        <dbReference type="ARBA" id="ARBA00023014"/>
    </source>
</evidence>
<dbReference type="EMBL" id="DTMF01000197">
    <property type="protein sequence ID" value="HGF34317.1"/>
    <property type="molecule type" value="Genomic_DNA"/>
</dbReference>
<dbReference type="AlphaFoldDB" id="A0A7C3UY74"/>
<evidence type="ECO:0000259" key="7">
    <source>
        <dbReference type="PROSITE" id="PS51379"/>
    </source>
</evidence>
<dbReference type="InterPro" id="IPR002932">
    <property type="entry name" value="Glu_synthdom"/>
</dbReference>
<dbReference type="PANTHER" id="PTHR43819">
    <property type="entry name" value="ARCHAEAL-TYPE GLUTAMATE SYNTHASE [NADPH]"/>
    <property type="match status" value="1"/>
</dbReference>
<dbReference type="SUPFAM" id="SSF54862">
    <property type="entry name" value="4Fe-4S ferredoxins"/>
    <property type="match status" value="1"/>
</dbReference>
<evidence type="ECO:0000256" key="4">
    <source>
        <dbReference type="ARBA" id="ARBA00023004"/>
    </source>
</evidence>
<feature type="domain" description="4Fe-4S ferredoxin-type" evidence="7">
    <location>
        <begin position="21"/>
        <end position="52"/>
    </location>
</feature>
<keyword evidence="5" id="KW-0411">Iron-sulfur</keyword>
<dbReference type="PANTHER" id="PTHR43819:SF1">
    <property type="entry name" value="ARCHAEAL-TYPE GLUTAMATE SYNTHASE [NADPH]"/>
    <property type="match status" value="1"/>
</dbReference>
<evidence type="ECO:0000256" key="2">
    <source>
        <dbReference type="ARBA" id="ARBA00012079"/>
    </source>
</evidence>
<dbReference type="EC" id="1.4.1.13" evidence="2"/>
<feature type="domain" description="4Fe-4S ferredoxin-type" evidence="7">
    <location>
        <begin position="54"/>
        <end position="85"/>
    </location>
</feature>
<dbReference type="InterPro" id="IPR013785">
    <property type="entry name" value="Aldolase_TIM"/>
</dbReference>
<evidence type="ECO:0000256" key="6">
    <source>
        <dbReference type="ARBA" id="ARBA00048151"/>
    </source>
</evidence>
<proteinExistence type="inferred from homology"/>
<dbReference type="Pfam" id="PF01645">
    <property type="entry name" value="Glu_synthase"/>
    <property type="match status" value="1"/>
</dbReference>
<comment type="caution">
    <text evidence="8">The sequence shown here is derived from an EMBL/GenBank/DDBJ whole genome shotgun (WGS) entry which is preliminary data.</text>
</comment>
<protein>
    <recommendedName>
        <fullName evidence="2">glutamate synthase (NADPH)</fullName>
        <ecNumber evidence="2">1.4.1.13</ecNumber>
    </recommendedName>
</protein>
<comment type="similarity">
    <text evidence="1">Belongs to the glutamate synthase family.</text>
</comment>
<dbReference type="SUPFAM" id="SSF51395">
    <property type="entry name" value="FMN-linked oxidoreductases"/>
    <property type="match status" value="1"/>
</dbReference>
<reference evidence="8" key="1">
    <citation type="journal article" date="2020" name="mSystems">
        <title>Genome- and Community-Level Interaction Insights into Carbon Utilization and Element Cycling Functions of Hydrothermarchaeota in Hydrothermal Sediment.</title>
        <authorList>
            <person name="Zhou Z."/>
            <person name="Liu Y."/>
            <person name="Xu W."/>
            <person name="Pan J."/>
            <person name="Luo Z.H."/>
            <person name="Li M."/>
        </authorList>
    </citation>
    <scope>NUCLEOTIDE SEQUENCE [LARGE SCALE GENOMIC DNA]</scope>
    <source>
        <strain evidence="8">SpSt-897</strain>
    </source>
</reference>
<sequence length="471" mass="51415">MPAKYHIHVKPVAPRFPAHGKSTVLDWGEGCVRCLRCVKETCPYHAFDQRDFDKNSLCDTIDSVCKSCFRCVQGCPRELVTKTRNPQYEALGDPYWTPEILLSTWYQAETGKIPVSGAGYGGPFTGDGFDSIWTDMSEIVRPTRDGIHGREYISTAIDLGRHPLFLLFDDQGNLAFEPPPFIEIPLPVLLAEPPFGAGLPRVLEASLRAAKELGTLTVVSRGQITPKLADIPNHLVPSYPAGSLELDDPLLAKVRLVEILDADGVVAQIDALKRRHPQVVGQVKVPADSRAASRVAELAGAGAEIIHLAARPDARGQGDAAGLHLKDLIRQTHLRLVELKLRDTVTLLASGGIALAEHVAKAIICGADGVVVDVPLLVALECRVCRQCLKGEPCPVQMDKVEISRGVQRLLNLMGAWNNQLLEVMGAMGLREVRRLRGEVGRAMFVEDLQREIFAPLFARPGAEAGRREGE</sequence>
<keyword evidence="4" id="KW-0408">Iron</keyword>